<keyword evidence="1" id="KW-0472">Membrane</keyword>
<name>A0A7L4P6N5_9CREN</name>
<dbReference type="RefSeq" id="WP_011900252.1">
    <property type="nucleotide sequence ID" value="NZ_JAAVJF010000001.1"/>
</dbReference>
<accession>A0A7L4P6N5</accession>
<feature type="transmembrane region" description="Helical" evidence="1">
    <location>
        <begin position="140"/>
        <end position="158"/>
    </location>
</feature>
<sequence>MRLYVLLVLSVVVLVFAMVSLSERYYGICTSSGTYYDCVIYRGFAKVGEIVLYQNGTFRSEWGGVSARGVLKCVGNCTPGSLVAAAPRSVYVVGREAYWAPLYYVNYFAYALAAPMALYLYALLLAAGGSLERMYRALRASLAAGLAAASLAVPIVLLDQALGTAALATGVANALWGWWALRRVRRWTRSILT</sequence>
<dbReference type="OMA" id="CVGNCTP"/>
<reference evidence="2 3" key="1">
    <citation type="journal article" date="2020" name="Nat. Commun.">
        <title>The structures of two archaeal type IV pili illuminate evolutionary relationships.</title>
        <authorList>
            <person name="Wang F."/>
            <person name="Baquero D.P."/>
            <person name="Su Z."/>
            <person name="Beltran L.C."/>
            <person name="Prangishvili D."/>
            <person name="Krupovic M."/>
            <person name="Egelman E.H."/>
        </authorList>
    </citation>
    <scope>NUCLEOTIDE SEQUENCE [LARGE SCALE GENOMIC DNA]</scope>
    <source>
        <strain evidence="2 3">2GA</strain>
    </source>
</reference>
<feature type="transmembrane region" description="Helical" evidence="1">
    <location>
        <begin position="164"/>
        <end position="181"/>
    </location>
</feature>
<feature type="transmembrane region" description="Helical" evidence="1">
    <location>
        <begin position="107"/>
        <end position="128"/>
    </location>
</feature>
<keyword evidence="1" id="KW-1133">Transmembrane helix</keyword>
<evidence type="ECO:0000313" key="2">
    <source>
        <dbReference type="EMBL" id="NYR14711.1"/>
    </source>
</evidence>
<evidence type="ECO:0000256" key="1">
    <source>
        <dbReference type="SAM" id="Phobius"/>
    </source>
</evidence>
<gene>
    <name evidence="2" type="ORF">HC235_01760</name>
</gene>
<dbReference type="GeneID" id="5054814"/>
<dbReference type="Proteomes" id="UP000554766">
    <property type="component" value="Unassembled WGS sequence"/>
</dbReference>
<protein>
    <submittedName>
        <fullName evidence="2">Uncharacterized protein</fullName>
    </submittedName>
</protein>
<dbReference type="AlphaFoldDB" id="A0A7L4P6N5"/>
<keyword evidence="1" id="KW-0812">Transmembrane</keyword>
<evidence type="ECO:0000313" key="3">
    <source>
        <dbReference type="Proteomes" id="UP000554766"/>
    </source>
</evidence>
<comment type="caution">
    <text evidence="2">The sequence shown here is derived from an EMBL/GenBank/DDBJ whole genome shotgun (WGS) entry which is preliminary data.</text>
</comment>
<dbReference type="EMBL" id="JAAVJF010000001">
    <property type="protein sequence ID" value="NYR14711.1"/>
    <property type="molecule type" value="Genomic_DNA"/>
</dbReference>
<organism evidence="2 3">
    <name type="scientific">Pyrobaculum arsenaticum</name>
    <dbReference type="NCBI Taxonomy" id="121277"/>
    <lineage>
        <taxon>Archaea</taxon>
        <taxon>Thermoproteota</taxon>
        <taxon>Thermoprotei</taxon>
        <taxon>Thermoproteales</taxon>
        <taxon>Thermoproteaceae</taxon>
        <taxon>Pyrobaculum</taxon>
    </lineage>
</organism>
<keyword evidence="3" id="KW-1185">Reference proteome</keyword>
<proteinExistence type="predicted"/>